<dbReference type="GO" id="GO:0000160">
    <property type="term" value="P:phosphorelay signal transduction system"/>
    <property type="evidence" value="ECO:0007669"/>
    <property type="project" value="InterPro"/>
</dbReference>
<dbReference type="AlphaFoldDB" id="A0A0M5ML00"/>
<evidence type="ECO:0000256" key="2">
    <source>
        <dbReference type="PROSITE-ProRule" id="PRU00169"/>
    </source>
</evidence>
<accession>A0A0M5ML00</accession>
<dbReference type="InterPro" id="IPR011006">
    <property type="entry name" value="CheY-like_superfamily"/>
</dbReference>
<evidence type="ECO:0000313" key="4">
    <source>
        <dbReference type="EMBL" id="ALF53368.1"/>
    </source>
</evidence>
<sequence>MSITWVGTILILEDAFSELANVLEDKGYKIIKAKTAKEALEMALEEKPDVIITNVFMPGMNGFELCRFLKSHPSQAKAPILICSTTNQTSHLVWGRKQGADAYLSKPYTAEELLNAIQLVEIN</sequence>
<dbReference type="EMBL" id="CP012036">
    <property type="protein sequence ID" value="ALF53368.1"/>
    <property type="molecule type" value="Genomic_DNA"/>
</dbReference>
<dbReference type="PATRIC" id="fig|224013.5.peg.2854"/>
<dbReference type="RefSeq" id="WP_062292395.1">
    <property type="nucleotide sequence ID" value="NZ_CP012036.1"/>
</dbReference>
<dbReference type="KEGG" id="npz:ACX27_11785"/>
<dbReference type="Gene3D" id="3.40.50.2300">
    <property type="match status" value="1"/>
</dbReference>
<name>A0A0M5ML00_9NOSO</name>
<proteinExistence type="predicted"/>
<reference evidence="4 5" key="2">
    <citation type="journal article" date="2016" name="Genome Announc.">
        <title>Draft Genome Sequence of the N2-Fixing Cyanobacterium Nostoc piscinale CENA21, Isolated from the Brazilian Amazon Floodplain.</title>
        <authorList>
            <person name="Leao T."/>
            <person name="Guimaraes P.I."/>
            <person name="de Melo A.G."/>
            <person name="Ramos R.T."/>
            <person name="Leao P.N."/>
            <person name="Silva A."/>
            <person name="Fiore M.F."/>
            <person name="Schneider M.P."/>
        </authorList>
    </citation>
    <scope>NUCLEOTIDE SEQUENCE [LARGE SCALE GENOMIC DNA]</scope>
    <source>
        <strain evidence="4 5">CENA21</strain>
    </source>
</reference>
<dbReference type="InterPro" id="IPR050595">
    <property type="entry name" value="Bact_response_regulator"/>
</dbReference>
<dbReference type="Proteomes" id="UP000062645">
    <property type="component" value="Chromosome"/>
</dbReference>
<dbReference type="SMART" id="SM00448">
    <property type="entry name" value="REC"/>
    <property type="match status" value="1"/>
</dbReference>
<dbReference type="STRING" id="224013.ACX27_11785"/>
<dbReference type="PANTHER" id="PTHR44591:SF3">
    <property type="entry name" value="RESPONSE REGULATORY DOMAIN-CONTAINING PROTEIN"/>
    <property type="match status" value="1"/>
</dbReference>
<evidence type="ECO:0000259" key="3">
    <source>
        <dbReference type="PROSITE" id="PS50110"/>
    </source>
</evidence>
<protein>
    <recommendedName>
        <fullName evidence="3">Response regulatory domain-containing protein</fullName>
    </recommendedName>
</protein>
<feature type="domain" description="Response regulatory" evidence="3">
    <location>
        <begin position="5"/>
        <end position="121"/>
    </location>
</feature>
<dbReference type="Pfam" id="PF00072">
    <property type="entry name" value="Response_reg"/>
    <property type="match status" value="1"/>
</dbReference>
<dbReference type="InterPro" id="IPR001789">
    <property type="entry name" value="Sig_transdc_resp-reg_receiver"/>
</dbReference>
<dbReference type="PROSITE" id="PS50110">
    <property type="entry name" value="RESPONSE_REGULATORY"/>
    <property type="match status" value="1"/>
</dbReference>
<evidence type="ECO:0000313" key="5">
    <source>
        <dbReference type="Proteomes" id="UP000062645"/>
    </source>
</evidence>
<dbReference type="PANTHER" id="PTHR44591">
    <property type="entry name" value="STRESS RESPONSE REGULATOR PROTEIN 1"/>
    <property type="match status" value="1"/>
</dbReference>
<keyword evidence="5" id="KW-1185">Reference proteome</keyword>
<gene>
    <name evidence="4" type="ORF">ACX27_11785</name>
</gene>
<comment type="caution">
    <text evidence="2">Lacks conserved residue(s) required for the propagation of feature annotation.</text>
</comment>
<keyword evidence="1" id="KW-0597">Phosphoprotein</keyword>
<dbReference type="SUPFAM" id="SSF52172">
    <property type="entry name" value="CheY-like"/>
    <property type="match status" value="1"/>
</dbReference>
<evidence type="ECO:0000256" key="1">
    <source>
        <dbReference type="ARBA" id="ARBA00022553"/>
    </source>
</evidence>
<dbReference type="OrthoDB" id="582422at2"/>
<organism evidence="4 5">
    <name type="scientific">Nostoc piscinale CENA21</name>
    <dbReference type="NCBI Taxonomy" id="224013"/>
    <lineage>
        <taxon>Bacteria</taxon>
        <taxon>Bacillati</taxon>
        <taxon>Cyanobacteriota</taxon>
        <taxon>Cyanophyceae</taxon>
        <taxon>Nostocales</taxon>
        <taxon>Nostocaceae</taxon>
        <taxon>Nostoc</taxon>
    </lineage>
</organism>
<reference evidence="5" key="1">
    <citation type="submission" date="2015-07" db="EMBL/GenBank/DDBJ databases">
        <title>Genome Of Nitrogen-Fixing Cyanobacterium Nostoc piscinale CENA21 From Solimoes/Amazon River Floodplain Sediments And Comparative Genomics To Uncover Biosynthetic Natural Products Potential.</title>
        <authorList>
            <person name="Leao T.F."/>
            <person name="Leao P.N."/>
            <person name="Guimaraes P.I."/>
            <person name="de Melo A.G.C."/>
            <person name="Ramos R.T.J."/>
            <person name="Silva A."/>
            <person name="Fiore M.F."/>
            <person name="Schneider M.P.C."/>
        </authorList>
    </citation>
    <scope>NUCLEOTIDE SEQUENCE [LARGE SCALE GENOMIC DNA]</scope>
    <source>
        <strain evidence="5">CENA21</strain>
    </source>
</reference>